<sequence>MVRRLLLWDIDGTLVRAGLLGAEVFDRALEDVLGEVPPGRVRMSGKTDPLIVHEQLALLGLEPDPATVEAVLDRLVARLAEVAHRLPGQGTPCPGVPELLEALGGDPAVASGVLTGNLRPNAEVKLAAFGLDRLVDLRLGAYGSDDIDRNALVPIARKRATEHLGAEVAADDTWVIGDTPRDLECARRGGVRCLLVGTGTYDVSELGSLGADVTLPDLTDTATVLELLAGAA</sequence>
<dbReference type="PANTHER" id="PTHR43434:SF1">
    <property type="entry name" value="PHOSPHOGLYCOLATE PHOSPHATASE"/>
    <property type="match status" value="1"/>
</dbReference>
<comment type="caution">
    <text evidence="1">The sequence shown here is derived from an EMBL/GenBank/DDBJ whole genome shotgun (WGS) entry which is preliminary data.</text>
</comment>
<dbReference type="Gene3D" id="3.40.50.1000">
    <property type="entry name" value="HAD superfamily/HAD-like"/>
    <property type="match status" value="1"/>
</dbReference>
<reference evidence="1 2" key="1">
    <citation type="submission" date="2019-11" db="EMBL/GenBank/DDBJ databases">
        <title>Acidiferrimicrobium australis gen. nov., sp. nov., an acidophilic and obligately heterotrophic, member of the Actinobacteria that catalyses dissimilatory oxido- reduction of iron isolated from metal-rich acidic water in Chile.</title>
        <authorList>
            <person name="Gonzalez D."/>
            <person name="Huber K."/>
            <person name="Hedrich S."/>
            <person name="Rojas-Villalobos C."/>
            <person name="Quatrini R."/>
            <person name="Dinamarca M.A."/>
            <person name="Schwarz A."/>
            <person name="Canales C."/>
            <person name="Nancucheo I."/>
        </authorList>
    </citation>
    <scope>NUCLEOTIDE SEQUENCE [LARGE SCALE GENOMIC DNA]</scope>
    <source>
        <strain evidence="1 2">USS-CCA1</strain>
    </source>
</reference>
<evidence type="ECO:0000313" key="1">
    <source>
        <dbReference type="EMBL" id="MST31992.1"/>
    </source>
</evidence>
<dbReference type="EMBL" id="WJHE01000191">
    <property type="protein sequence ID" value="MST31992.1"/>
    <property type="molecule type" value="Genomic_DNA"/>
</dbReference>
<gene>
    <name evidence="1" type="ORF">GHK86_04530</name>
</gene>
<dbReference type="PANTHER" id="PTHR43434">
    <property type="entry name" value="PHOSPHOGLYCOLATE PHOSPHATASE"/>
    <property type="match status" value="1"/>
</dbReference>
<dbReference type="InterPro" id="IPR050155">
    <property type="entry name" value="HAD-like_hydrolase_sf"/>
</dbReference>
<dbReference type="InterPro" id="IPR023198">
    <property type="entry name" value="PGP-like_dom2"/>
</dbReference>
<organism evidence="1 2">
    <name type="scientific">Acidiferrimicrobium australe</name>
    <dbReference type="NCBI Taxonomy" id="2664430"/>
    <lineage>
        <taxon>Bacteria</taxon>
        <taxon>Bacillati</taxon>
        <taxon>Actinomycetota</taxon>
        <taxon>Acidimicrobiia</taxon>
        <taxon>Acidimicrobiales</taxon>
        <taxon>Acidimicrobiaceae</taxon>
        <taxon>Acidiferrimicrobium</taxon>
    </lineage>
</organism>
<name>A0ABW9QRQ3_9ACTN</name>
<dbReference type="Pfam" id="PF12710">
    <property type="entry name" value="HAD"/>
    <property type="match status" value="1"/>
</dbReference>
<dbReference type="Gene3D" id="1.10.150.240">
    <property type="entry name" value="Putative phosphatase, domain 2"/>
    <property type="match status" value="1"/>
</dbReference>
<dbReference type="InterPro" id="IPR036412">
    <property type="entry name" value="HAD-like_sf"/>
</dbReference>
<accession>A0ABW9QRQ3</accession>
<dbReference type="Proteomes" id="UP000437736">
    <property type="component" value="Unassembled WGS sequence"/>
</dbReference>
<keyword evidence="2" id="KW-1185">Reference proteome</keyword>
<dbReference type="SUPFAM" id="SSF56784">
    <property type="entry name" value="HAD-like"/>
    <property type="match status" value="1"/>
</dbReference>
<protein>
    <submittedName>
        <fullName evidence="1">HAD hydrolase-like protein</fullName>
    </submittedName>
</protein>
<dbReference type="InterPro" id="IPR023214">
    <property type="entry name" value="HAD_sf"/>
</dbReference>
<evidence type="ECO:0000313" key="2">
    <source>
        <dbReference type="Proteomes" id="UP000437736"/>
    </source>
</evidence>
<proteinExistence type="predicted"/>